<dbReference type="Pfam" id="PF13692">
    <property type="entry name" value="Glyco_trans_1_4"/>
    <property type="match status" value="1"/>
</dbReference>
<dbReference type="InterPro" id="IPR029044">
    <property type="entry name" value="Nucleotide-diphossugar_trans"/>
</dbReference>
<reference evidence="6" key="1">
    <citation type="submission" date="2014-06" db="EMBL/GenBank/DDBJ databases">
        <authorList>
            <person name="Winans N.J."/>
            <person name="Newell P.D."/>
            <person name="Douglas A.E."/>
        </authorList>
    </citation>
    <scope>NUCLEOTIDE SEQUENCE [LARGE SCALE GENOMIC DNA]</scope>
</reference>
<keyword evidence="3" id="KW-0808">Transferase</keyword>
<evidence type="ECO:0000259" key="4">
    <source>
        <dbReference type="Pfam" id="PF00535"/>
    </source>
</evidence>
<evidence type="ECO:0000313" key="5">
    <source>
        <dbReference type="EMBL" id="OUI94796.1"/>
    </source>
</evidence>
<dbReference type="EMBL" id="JOPA01000012">
    <property type="protein sequence ID" value="OUI94796.1"/>
    <property type="molecule type" value="Genomic_DNA"/>
</dbReference>
<dbReference type="Gene3D" id="3.40.50.2000">
    <property type="entry name" value="Glycogen Phosphorylase B"/>
    <property type="match status" value="1"/>
</dbReference>
<dbReference type="Proteomes" id="UP000194641">
    <property type="component" value="Unassembled WGS sequence"/>
</dbReference>
<keyword evidence="2" id="KW-0328">Glycosyltransferase</keyword>
<evidence type="ECO:0000256" key="2">
    <source>
        <dbReference type="ARBA" id="ARBA00022676"/>
    </source>
</evidence>
<dbReference type="PANTHER" id="PTHR43179">
    <property type="entry name" value="RHAMNOSYLTRANSFERASE WBBL"/>
    <property type="match status" value="1"/>
</dbReference>
<dbReference type="SUPFAM" id="SSF53756">
    <property type="entry name" value="UDP-Glycosyltransferase/glycogen phosphorylase"/>
    <property type="match status" value="1"/>
</dbReference>
<evidence type="ECO:0000256" key="1">
    <source>
        <dbReference type="ARBA" id="ARBA00006739"/>
    </source>
</evidence>
<sequence>MTWQNESLTVAQRMELASAQAQISFRTGSEAWHKGEYAKAWDWLERANRQARGNSHVMFALALARQTAGDLEGAIRLTEELLQKYDFREGWVLLATFYHAKKNASGVLRAWNAILSRYAITLENWSLVGNFFRTYGVHSWCAVDGDGLLKTDFLEKEEKISITIDGKRSVIKKTKQGCVLPEKWKLAQIIEVKDSNGVALFGSPLQPKTIVSSEGLVSVGVNGLSGWCWLPYDADRAPVINFYDHKKETCFLSLPLDEFSSAVSSDRPLARYRNIVVPWGKIPDGPVHVVGPDGRDLLGSPLDVQMQTRSAQKLALDLNKCSDIGKHTQHCLSKEDFFLSLLVSEKITATPVVSKEKKTLVVIIPVFKNASLTMTCLQSVRKSIERKKVKVFIVNDASQEKKLIQDIKNFCSENKNFHILNHSCNRGFPAAVNTGLKASGQSDVVILNSDTIVPTGWLEELRRIAYSQTDIGTVTPFSNDASIFSYPSIVKTNDVPTEEEAQVYMGAAQAANAGQFVDVPTANGFCMYVRHDCLNQTGLLREDVFAQGYGEENDFCMRARALGWRHVAAVGAYVAHVGSASFGAARSSLLQRNSDILEKLHPGYHAFIDKWVKEDGLFSARRRMDLVRFLSERKNKKDTVKSVVFVTHSHGGGVERVVQQRAAVLQRDGLRVLILRSTKTGCVLQDAADKDGSMPSLVFSLPDEWSLLTRLLLAETVQWVEFHHMADHHAFLYTLSGHLTCAYDVYVHDYVWFCQRISLLGPYGTYCGEPDVAGCVTCVALAGRHIAETIDVPAYLERSQKMLAAARTVYAPSHDTAARMARHFPDLVCKVFPWEQDKAIIQEAKKRIKHGQVSAQSNQLNFIPASGALGSDGGKKRIRLCVIGGIGTEKGYDILRLAALDAALRDLPLEFVVVGHTPDDATLIKTQRIFVTGEYREEDAVNLVASVQADAVFLPAIWPETWCFTLGIAWKAGLSVIAFDLGAPAERIRATGRGRLINPALSGKALNAVLIKEALFCKKSGEL</sequence>
<name>A0A252AW85_9PROT</name>
<dbReference type="GO" id="GO:0016757">
    <property type="term" value="F:glycosyltransferase activity"/>
    <property type="evidence" value="ECO:0007669"/>
    <property type="project" value="UniProtKB-KW"/>
</dbReference>
<comment type="caution">
    <text evidence="5">The sequence shown here is derived from an EMBL/GenBank/DDBJ whole genome shotgun (WGS) entry which is preliminary data.</text>
</comment>
<evidence type="ECO:0000313" key="6">
    <source>
        <dbReference type="Proteomes" id="UP000194641"/>
    </source>
</evidence>
<proteinExistence type="inferred from homology"/>
<dbReference type="InterPro" id="IPR011990">
    <property type="entry name" value="TPR-like_helical_dom_sf"/>
</dbReference>
<dbReference type="RefSeq" id="WP_086659010.1">
    <property type="nucleotide sequence ID" value="NZ_JOPA01000012.1"/>
</dbReference>
<feature type="domain" description="Glycosyltransferase 2-like" evidence="4">
    <location>
        <begin position="362"/>
        <end position="485"/>
    </location>
</feature>
<dbReference type="AlphaFoldDB" id="A0A252AW85"/>
<dbReference type="PANTHER" id="PTHR43179:SF12">
    <property type="entry name" value="GALACTOFURANOSYLTRANSFERASE GLFT2"/>
    <property type="match status" value="1"/>
</dbReference>
<dbReference type="Gene3D" id="3.90.550.10">
    <property type="entry name" value="Spore Coat Polysaccharide Biosynthesis Protein SpsA, Chain A"/>
    <property type="match status" value="1"/>
</dbReference>
<accession>A0A252AW85</accession>
<protein>
    <recommendedName>
        <fullName evidence="4">Glycosyltransferase 2-like domain-containing protein</fullName>
    </recommendedName>
</protein>
<dbReference type="SUPFAM" id="SSF53448">
    <property type="entry name" value="Nucleotide-diphospho-sugar transferases"/>
    <property type="match status" value="1"/>
</dbReference>
<dbReference type="Pfam" id="PF00535">
    <property type="entry name" value="Glycos_transf_2"/>
    <property type="match status" value="1"/>
</dbReference>
<comment type="similarity">
    <text evidence="1">Belongs to the glycosyltransferase 2 family.</text>
</comment>
<dbReference type="SUPFAM" id="SSF48452">
    <property type="entry name" value="TPR-like"/>
    <property type="match status" value="1"/>
</dbReference>
<organism evidence="5 6">
    <name type="scientific">Acetobacter indonesiensis</name>
    <dbReference type="NCBI Taxonomy" id="104101"/>
    <lineage>
        <taxon>Bacteria</taxon>
        <taxon>Pseudomonadati</taxon>
        <taxon>Pseudomonadota</taxon>
        <taxon>Alphaproteobacteria</taxon>
        <taxon>Acetobacterales</taxon>
        <taxon>Acetobacteraceae</taxon>
        <taxon>Acetobacter</taxon>
    </lineage>
</organism>
<dbReference type="Gene3D" id="1.25.40.10">
    <property type="entry name" value="Tetratricopeptide repeat domain"/>
    <property type="match status" value="1"/>
</dbReference>
<gene>
    <name evidence="5" type="ORF">HK17_01870</name>
</gene>
<evidence type="ECO:0000256" key="3">
    <source>
        <dbReference type="ARBA" id="ARBA00022679"/>
    </source>
</evidence>
<dbReference type="InterPro" id="IPR001173">
    <property type="entry name" value="Glyco_trans_2-like"/>
</dbReference>